<dbReference type="GeneID" id="71930225"/>
<dbReference type="InterPro" id="IPR013421">
    <property type="entry name" value="CRISPR-assoc_prot_Cas5_HALMA"/>
</dbReference>
<keyword evidence="1" id="KW-0051">Antiviral defense</keyword>
<name>A0A8U0A8U8_9EURY</name>
<organism evidence="2 3">
    <name type="scientific">Halocatena salina</name>
    <dbReference type="NCBI Taxonomy" id="2934340"/>
    <lineage>
        <taxon>Archaea</taxon>
        <taxon>Methanobacteriati</taxon>
        <taxon>Methanobacteriota</taxon>
        <taxon>Stenosarchaea group</taxon>
        <taxon>Halobacteria</taxon>
        <taxon>Halobacteriales</taxon>
        <taxon>Natronomonadaceae</taxon>
        <taxon>Halocatena</taxon>
    </lineage>
</organism>
<protein>
    <submittedName>
        <fullName evidence="2">Type I-B CRISPR-associated protein Cas5b</fullName>
    </submittedName>
</protein>
<keyword evidence="3" id="KW-1185">Reference proteome</keyword>
<dbReference type="NCBIfam" id="TIGR02593">
    <property type="entry name" value="CRISPR_cas5"/>
    <property type="match status" value="1"/>
</dbReference>
<dbReference type="RefSeq" id="WP_247995932.1">
    <property type="nucleotide sequence ID" value="NZ_CP096023.1"/>
</dbReference>
<dbReference type="KEGG" id="haad:MW046_19220"/>
<proteinExistence type="predicted"/>
<evidence type="ECO:0000313" key="2">
    <source>
        <dbReference type="EMBL" id="UPM45279.1"/>
    </source>
</evidence>
<dbReference type="Pfam" id="PF09704">
    <property type="entry name" value="Cas_Cas5d"/>
    <property type="match status" value="1"/>
</dbReference>
<keyword evidence="2" id="KW-0614">Plasmid</keyword>
<evidence type="ECO:0000256" key="1">
    <source>
        <dbReference type="ARBA" id="ARBA00023118"/>
    </source>
</evidence>
<dbReference type="InterPro" id="IPR021124">
    <property type="entry name" value="CRISPR-assoc_prot_Cas5"/>
</dbReference>
<reference evidence="2" key="1">
    <citation type="submission" date="2022-04" db="EMBL/GenBank/DDBJ databases">
        <title>Halocatena sp. nov., isolated from a salt lake.</title>
        <authorList>
            <person name="Cui H.-L."/>
        </authorList>
    </citation>
    <scope>NUCLEOTIDE SEQUENCE</scope>
    <source>
        <strain evidence="2">AD-1</strain>
        <plasmid evidence="2">unnamed4</plasmid>
    </source>
</reference>
<gene>
    <name evidence="2" type="primary">cas5b</name>
    <name evidence="2" type="ORF">MW046_19220</name>
</gene>
<dbReference type="GO" id="GO:0051607">
    <property type="term" value="P:defense response to virus"/>
    <property type="evidence" value="ECO:0007669"/>
    <property type="project" value="UniProtKB-KW"/>
</dbReference>
<geneLocation type="plasmid" evidence="2 3">
    <name>unnamed4</name>
</geneLocation>
<dbReference type="InterPro" id="IPR013422">
    <property type="entry name" value="CRISPR-assoc_prot_Cas5_N"/>
</dbReference>
<accession>A0A8U0A8U8</accession>
<dbReference type="Proteomes" id="UP000831768">
    <property type="component" value="Plasmid unnamed4"/>
</dbReference>
<evidence type="ECO:0000313" key="3">
    <source>
        <dbReference type="Proteomes" id="UP000831768"/>
    </source>
</evidence>
<dbReference type="GO" id="GO:0043571">
    <property type="term" value="P:maintenance of CRISPR repeat elements"/>
    <property type="evidence" value="ECO:0007669"/>
    <property type="project" value="InterPro"/>
</dbReference>
<sequence>MAHSDASVAIRGATHIASQPPVINDEGVPSKCLSLTVAGDWGHFRRIDRTVTKQTYRVPPRTTVAGLLAGIVGVGRDGYYDVFAEESSAIAIEVCSELRTVAMPSLGLGTNPSETFDDAGGTGQRTVKVRFPDSTDNRQLHGYHYLVNPVYRIDVAVENPAFYGTLRNRLRNGHSYYSPTLGLSELLASVEWMGEHEPDPIETDDTVAIDSVLPDGVDAIVPTAGTSYSVERVPGFMTVGSNDRHTTGFINYAFVPDGSPLQVAPDEIHPVNVNDRTVVFR</sequence>
<dbReference type="AlphaFoldDB" id="A0A8U0A8U8"/>
<dbReference type="Gene3D" id="3.30.70.2660">
    <property type="match status" value="1"/>
</dbReference>
<dbReference type="NCBIfam" id="TIGR02592">
    <property type="entry name" value="cas_Cas5h"/>
    <property type="match status" value="1"/>
</dbReference>
<dbReference type="EMBL" id="CP096023">
    <property type="protein sequence ID" value="UPM45279.1"/>
    <property type="molecule type" value="Genomic_DNA"/>
</dbReference>